<dbReference type="PANTHER" id="PTHR22726">
    <property type="entry name" value="METALLOENDOPEPTIDASE OMA1"/>
    <property type="match status" value="1"/>
</dbReference>
<feature type="domain" description="DUF7092" evidence="10">
    <location>
        <begin position="4"/>
        <end position="79"/>
    </location>
</feature>
<dbReference type="RefSeq" id="WP_377303289.1">
    <property type="nucleotide sequence ID" value="NZ_CP180191.1"/>
</dbReference>
<reference evidence="12" key="1">
    <citation type="journal article" date="2019" name="Int. J. Syst. Evol. Microbiol.">
        <title>The Global Catalogue of Microorganisms (GCM) 10K type strain sequencing project: providing services to taxonomists for standard genome sequencing and annotation.</title>
        <authorList>
            <consortium name="The Broad Institute Genomics Platform"/>
            <consortium name="The Broad Institute Genome Sequencing Center for Infectious Disease"/>
            <person name="Wu L."/>
            <person name="Ma J."/>
        </authorList>
    </citation>
    <scope>NUCLEOTIDE SEQUENCE [LARGE SCALE GENOMIC DNA]</scope>
    <source>
        <strain evidence="12">KCTC 52168</strain>
    </source>
</reference>
<dbReference type="Proteomes" id="UP001595556">
    <property type="component" value="Unassembled WGS sequence"/>
</dbReference>
<dbReference type="CDD" id="cd07332">
    <property type="entry name" value="M48C_Oma1_like"/>
    <property type="match status" value="1"/>
</dbReference>
<feature type="compositionally biased region" description="Basic and acidic residues" evidence="7">
    <location>
        <begin position="322"/>
        <end position="332"/>
    </location>
</feature>
<evidence type="ECO:0000256" key="6">
    <source>
        <dbReference type="RuleBase" id="RU003983"/>
    </source>
</evidence>
<evidence type="ECO:0000256" key="2">
    <source>
        <dbReference type="ARBA" id="ARBA00022723"/>
    </source>
</evidence>
<keyword evidence="12" id="KW-1185">Reference proteome</keyword>
<accession>A0ABV7H5N5</accession>
<keyword evidence="1 6" id="KW-0645">Protease</keyword>
<dbReference type="InterPro" id="IPR051156">
    <property type="entry name" value="Mito/Outer_Membr_Metalloprot"/>
</dbReference>
<evidence type="ECO:0000259" key="10">
    <source>
        <dbReference type="Pfam" id="PF23368"/>
    </source>
</evidence>
<dbReference type="Gene3D" id="3.30.2010.10">
    <property type="entry name" value="Metalloproteases ('zincins'), catalytic domain"/>
    <property type="match status" value="1"/>
</dbReference>
<keyword evidence="2" id="KW-0479">Metal-binding</keyword>
<dbReference type="EMBL" id="JBHRTI010000004">
    <property type="protein sequence ID" value="MFC3147856.1"/>
    <property type="molecule type" value="Genomic_DNA"/>
</dbReference>
<comment type="cofactor">
    <cofactor evidence="6">
        <name>Zn(2+)</name>
        <dbReference type="ChEBI" id="CHEBI:29105"/>
    </cofactor>
    <text evidence="6">Binds 1 zinc ion per subunit.</text>
</comment>
<dbReference type="InterPro" id="IPR001915">
    <property type="entry name" value="Peptidase_M48"/>
</dbReference>
<feature type="region of interest" description="Disordered" evidence="7">
    <location>
        <begin position="312"/>
        <end position="332"/>
    </location>
</feature>
<evidence type="ECO:0000256" key="1">
    <source>
        <dbReference type="ARBA" id="ARBA00022670"/>
    </source>
</evidence>
<evidence type="ECO:0000259" key="9">
    <source>
        <dbReference type="Pfam" id="PF01435"/>
    </source>
</evidence>
<protein>
    <submittedName>
        <fullName evidence="11">M48 family metallopeptidase</fullName>
    </submittedName>
</protein>
<dbReference type="PANTHER" id="PTHR22726:SF1">
    <property type="entry name" value="METALLOENDOPEPTIDASE OMA1, MITOCHONDRIAL"/>
    <property type="match status" value="1"/>
</dbReference>
<feature type="transmembrane region" description="Helical" evidence="8">
    <location>
        <begin position="98"/>
        <end position="120"/>
    </location>
</feature>
<keyword evidence="8" id="KW-0472">Membrane</keyword>
<evidence type="ECO:0000256" key="8">
    <source>
        <dbReference type="SAM" id="Phobius"/>
    </source>
</evidence>
<evidence type="ECO:0000256" key="3">
    <source>
        <dbReference type="ARBA" id="ARBA00022801"/>
    </source>
</evidence>
<gene>
    <name evidence="11" type="ORF">ACFOEN_09400</name>
</gene>
<name>A0ABV7H5N5_9BURK</name>
<sequence length="332" mass="36121">MHGIAAAYLDGRSTRRVSVEVSIGPAGVSILGDGMQRLVPWAEVEIGERTRHGPRRISFADGASIEAEDRAALDAALDAAGHGDSAVVRWQQSWTRTLAAFVLTVGVLTAGYLWGLPAFARLAAPLVPAEVEQTLGTQVMQQLDSSYFAPSQLPREHQERLSAAFARAVQTALPEDRRPSYRLEFRKSKVGPNAFALPGGIIVMTDELVKIAGNDDAVLGVLAHELGHLHHDHVMRSLIQASALGAVAFVIWGDVSAVLSTVPTVVLHAGYSREAEYEADTYAIDFMNASGLRRAAVADMFEALRKKRGDDPLPEYLNSHPPTEERIERFRR</sequence>
<keyword evidence="4 6" id="KW-0862">Zinc</keyword>
<keyword evidence="8" id="KW-1133">Transmembrane helix</keyword>
<dbReference type="Pfam" id="PF23368">
    <property type="entry name" value="DUF7092"/>
    <property type="match status" value="1"/>
</dbReference>
<keyword evidence="3 6" id="KW-0378">Hydrolase</keyword>
<feature type="domain" description="Peptidase M48" evidence="9">
    <location>
        <begin position="159"/>
        <end position="330"/>
    </location>
</feature>
<comment type="similarity">
    <text evidence="6">Belongs to the peptidase M48 family.</text>
</comment>
<comment type="caution">
    <text evidence="11">The sequence shown here is derived from an EMBL/GenBank/DDBJ whole genome shotgun (WGS) entry which is preliminary data.</text>
</comment>
<proteinExistence type="inferred from homology"/>
<organism evidence="11 12">
    <name type="scientific">Piscinibacterium candidicorallinum</name>
    <dbReference type="NCBI Taxonomy" id="1793872"/>
    <lineage>
        <taxon>Bacteria</taxon>
        <taxon>Pseudomonadati</taxon>
        <taxon>Pseudomonadota</taxon>
        <taxon>Betaproteobacteria</taxon>
        <taxon>Burkholderiales</taxon>
        <taxon>Piscinibacterium</taxon>
    </lineage>
</organism>
<dbReference type="InterPro" id="IPR055518">
    <property type="entry name" value="DUF7092"/>
</dbReference>
<evidence type="ECO:0000256" key="7">
    <source>
        <dbReference type="SAM" id="MobiDB-lite"/>
    </source>
</evidence>
<evidence type="ECO:0000256" key="5">
    <source>
        <dbReference type="ARBA" id="ARBA00023049"/>
    </source>
</evidence>
<evidence type="ECO:0000313" key="11">
    <source>
        <dbReference type="EMBL" id="MFC3147856.1"/>
    </source>
</evidence>
<keyword evidence="8" id="KW-0812">Transmembrane</keyword>
<dbReference type="Pfam" id="PF01435">
    <property type="entry name" value="Peptidase_M48"/>
    <property type="match status" value="1"/>
</dbReference>
<keyword evidence="5 6" id="KW-0482">Metalloprotease</keyword>
<evidence type="ECO:0000256" key="4">
    <source>
        <dbReference type="ARBA" id="ARBA00022833"/>
    </source>
</evidence>
<evidence type="ECO:0000313" key="12">
    <source>
        <dbReference type="Proteomes" id="UP001595556"/>
    </source>
</evidence>